<dbReference type="FunFam" id="3.80.10.10:FF:000384">
    <property type="entry name" value="Nuclear RNA export factor 1"/>
    <property type="match status" value="1"/>
</dbReference>
<evidence type="ECO:0000256" key="4">
    <source>
        <dbReference type="ARBA" id="ARBA00022614"/>
    </source>
</evidence>
<dbReference type="SUPFAM" id="SSF54928">
    <property type="entry name" value="RNA-binding domain, RBD"/>
    <property type="match status" value="1"/>
</dbReference>
<dbReference type="InterPro" id="IPR012677">
    <property type="entry name" value="Nucleotide-bd_a/b_plait_sf"/>
</dbReference>
<proteinExistence type="inferred from homology"/>
<dbReference type="InterPro" id="IPR018222">
    <property type="entry name" value="Nuclear_transport_factor_2_euk"/>
</dbReference>
<dbReference type="PANTHER" id="PTHR10662:SF22">
    <property type="entry name" value="NUCLEAR RNA EXPORT FACTOR 1"/>
    <property type="match status" value="1"/>
</dbReference>
<sequence>MAGLFGKAMKDASLSVTTTREGSRTFDQDNQDSSSNSNRGGYRGRSQGRGQKRGRGRGNYWRPRGRGGRGRANPQNPTPRSYLIDEEDDESMGDEEDNATSFSRYTPYGTRPPSRRGFQNDRGNNRGTGGIKRWLGNQPQGKSDWYKVAIVKGKQHDKDWLLRKLQNASEEAFQPVEFHYKGDTAMFFVEGSSAADALKKVSHQITVKDGSKLTLTVRQSERPFMTNHSGKEGSAFSGTDSSQWNAETEQALKECLSNRYNMETKTMDLSDLFHDEVLKANNVQGSLYRAPVANAILKLIGENCPDMQGLDMSDNRLYNLEAMKDLPTYAPSIQHLKLSNNQMRNIEELDKLKGLTGVVTLFLNGNPFCDKFEGKESSYISAVRSRFPKVLNLDGVEHAPPIGFDLATTTALPKVQGSYLVDPEIKKLLLSFLEQYFRIYDSNDRQPLLEAYHDQAIFSMSVNPGSFNREKGPRGPSLGEYMKSSRNMIRRKEQDVRASLIKHNRLSVVAMLNELPPTTHELSSFVVDVSLAIPTCLHFSIRGFFMEGNKTMRSFTRVFVALPAAGGKSLKIVNDELHVRGPALPQIQAFKKQQESITATSTLQVPAAVPTIPTTLPTIVTVPTLTPSTSLTTLPIPSGLTPEQQQMILQFSRESRMNAEWSKKCLADNGWDYQKSAECFTSLNNQGLIPPGAFIKT</sequence>
<gene>
    <name evidence="13" type="primary">LOC116292710</name>
</gene>
<feature type="domain" description="NTF2" evidence="10">
    <location>
        <begin position="428"/>
        <end position="579"/>
    </location>
</feature>
<name>A0A6P8HTF6_ACTTE</name>
<comment type="similarity">
    <text evidence="2">Belongs to the NXF family.</text>
</comment>
<evidence type="ECO:0000256" key="7">
    <source>
        <dbReference type="ARBA" id="ARBA00022884"/>
    </source>
</evidence>
<dbReference type="GO" id="GO:0016973">
    <property type="term" value="P:poly(A)+ mRNA export from nucleus"/>
    <property type="evidence" value="ECO:0007669"/>
    <property type="project" value="TreeGrafter"/>
</dbReference>
<dbReference type="GO" id="GO:0005654">
    <property type="term" value="C:nucleoplasm"/>
    <property type="evidence" value="ECO:0007669"/>
    <property type="project" value="UniProtKB-SubCell"/>
</dbReference>
<dbReference type="Pfam" id="PF22602">
    <property type="entry name" value="NXF_NTF2"/>
    <property type="match status" value="1"/>
</dbReference>
<evidence type="ECO:0000256" key="9">
    <source>
        <dbReference type="SAM" id="MobiDB-lite"/>
    </source>
</evidence>
<protein>
    <submittedName>
        <fullName evidence="13">Nuclear RNA export factor 1-like</fullName>
    </submittedName>
</protein>
<dbReference type="GeneID" id="116292710"/>
<dbReference type="PANTHER" id="PTHR10662">
    <property type="entry name" value="NUCLEAR RNA EXPORT FACTOR"/>
    <property type="match status" value="1"/>
</dbReference>
<evidence type="ECO:0000256" key="2">
    <source>
        <dbReference type="ARBA" id="ARBA00009285"/>
    </source>
</evidence>
<dbReference type="Gene3D" id="3.80.10.10">
    <property type="entry name" value="Ribonuclease Inhibitor"/>
    <property type="match status" value="1"/>
</dbReference>
<feature type="region of interest" description="Disordered" evidence="9">
    <location>
        <begin position="1"/>
        <end position="138"/>
    </location>
</feature>
<keyword evidence="3" id="KW-0813">Transport</keyword>
<dbReference type="PROSITE" id="PS50177">
    <property type="entry name" value="NTF2_DOMAIN"/>
    <property type="match status" value="1"/>
</dbReference>
<dbReference type="InterPro" id="IPR015245">
    <property type="entry name" value="Tap_RNA-bd"/>
</dbReference>
<dbReference type="Pfam" id="PF09162">
    <property type="entry name" value="Tap-RNA_bind"/>
    <property type="match status" value="1"/>
</dbReference>
<keyword evidence="5" id="KW-0677">Repeat</keyword>
<reference evidence="13" key="1">
    <citation type="submission" date="2025-08" db="UniProtKB">
        <authorList>
            <consortium name="RefSeq"/>
        </authorList>
    </citation>
    <scope>IDENTIFICATION</scope>
    <source>
        <tissue evidence="13">Tentacle</tissue>
    </source>
</reference>
<dbReference type="SUPFAM" id="SSF54427">
    <property type="entry name" value="NTF2-like"/>
    <property type="match status" value="1"/>
</dbReference>
<dbReference type="InterPro" id="IPR009060">
    <property type="entry name" value="UBA-like_sf"/>
</dbReference>
<keyword evidence="12" id="KW-1185">Reference proteome</keyword>
<feature type="compositionally biased region" description="Low complexity" evidence="9">
    <location>
        <begin position="31"/>
        <end position="49"/>
    </location>
</feature>
<feature type="domain" description="TAP-C" evidence="11">
    <location>
        <begin position="642"/>
        <end position="697"/>
    </location>
</feature>
<keyword evidence="6" id="KW-0509">mRNA transport</keyword>
<dbReference type="FunFam" id="3.10.450.50:FF:000004">
    <property type="entry name" value="Nuclear RNA export factor 1"/>
    <property type="match status" value="1"/>
</dbReference>
<evidence type="ECO:0000256" key="3">
    <source>
        <dbReference type="ARBA" id="ARBA00022448"/>
    </source>
</evidence>
<dbReference type="InParanoid" id="A0A6P8HTF6"/>
<dbReference type="InterPro" id="IPR002075">
    <property type="entry name" value="NTF2_dom"/>
</dbReference>
<dbReference type="GO" id="GO:0005635">
    <property type="term" value="C:nuclear envelope"/>
    <property type="evidence" value="ECO:0007669"/>
    <property type="project" value="UniProtKB-ARBA"/>
</dbReference>
<dbReference type="GO" id="GO:0005737">
    <property type="term" value="C:cytoplasm"/>
    <property type="evidence" value="ECO:0007669"/>
    <property type="project" value="InterPro"/>
</dbReference>
<dbReference type="InterPro" id="IPR030217">
    <property type="entry name" value="NXF_fam"/>
</dbReference>
<dbReference type="FunCoup" id="A0A6P8HTF6">
    <property type="interactions" value="2804"/>
</dbReference>
<accession>A0A6P8HTF6</accession>
<keyword evidence="8" id="KW-0539">Nucleus</keyword>
<dbReference type="KEGG" id="aten:116292710"/>
<evidence type="ECO:0000256" key="6">
    <source>
        <dbReference type="ARBA" id="ARBA00022816"/>
    </source>
</evidence>
<dbReference type="RefSeq" id="XP_031555922.1">
    <property type="nucleotide sequence ID" value="XM_031700062.1"/>
</dbReference>
<dbReference type="Gene3D" id="3.10.450.50">
    <property type="match status" value="1"/>
</dbReference>
<evidence type="ECO:0000256" key="1">
    <source>
        <dbReference type="ARBA" id="ARBA00004642"/>
    </source>
</evidence>
<dbReference type="Pfam" id="PF24048">
    <property type="entry name" value="LRR_NXF1-5"/>
    <property type="match status" value="1"/>
</dbReference>
<dbReference type="Proteomes" id="UP000515163">
    <property type="component" value="Unplaced"/>
</dbReference>
<keyword evidence="4" id="KW-0433">Leucine-rich repeat</keyword>
<feature type="compositionally biased region" description="Acidic residues" evidence="9">
    <location>
        <begin position="84"/>
        <end position="98"/>
    </location>
</feature>
<dbReference type="FunFam" id="1.10.8.10:FF:000018">
    <property type="entry name" value="Nuclear RNA export factor 1"/>
    <property type="match status" value="1"/>
</dbReference>
<dbReference type="InterPro" id="IPR005637">
    <property type="entry name" value="TAP_C_dom"/>
</dbReference>
<dbReference type="Gene3D" id="3.30.70.330">
    <property type="match status" value="1"/>
</dbReference>
<dbReference type="AlphaFoldDB" id="A0A6P8HTF6"/>
<dbReference type="SUPFAM" id="SSF46934">
    <property type="entry name" value="UBA-like"/>
    <property type="match status" value="1"/>
</dbReference>
<dbReference type="InterPro" id="IPR032710">
    <property type="entry name" value="NTF2-like_dom_sf"/>
</dbReference>
<dbReference type="PROSITE" id="PS51281">
    <property type="entry name" value="TAP_C"/>
    <property type="match status" value="1"/>
</dbReference>
<evidence type="ECO:0000259" key="10">
    <source>
        <dbReference type="PROSITE" id="PS50177"/>
    </source>
</evidence>
<dbReference type="InterPro" id="IPR032675">
    <property type="entry name" value="LRR_dom_sf"/>
</dbReference>
<dbReference type="OrthoDB" id="25872at2759"/>
<dbReference type="GO" id="GO:0003723">
    <property type="term" value="F:RNA binding"/>
    <property type="evidence" value="ECO:0007669"/>
    <property type="project" value="UniProtKB-KW"/>
</dbReference>
<comment type="subcellular location">
    <subcellularLocation>
        <location evidence="1">Nucleus</location>
        <location evidence="1">Nucleoplasm</location>
    </subcellularLocation>
</comment>
<dbReference type="CDD" id="cd14342">
    <property type="entry name" value="UBA_TAP-C"/>
    <property type="match status" value="1"/>
</dbReference>
<dbReference type="Gene3D" id="1.10.8.10">
    <property type="entry name" value="DNA helicase RuvA subunit, C-terminal domain"/>
    <property type="match status" value="1"/>
</dbReference>
<evidence type="ECO:0000259" key="11">
    <source>
        <dbReference type="PROSITE" id="PS51281"/>
    </source>
</evidence>
<feature type="region of interest" description="Disordered" evidence="9">
    <location>
        <begin position="224"/>
        <end position="243"/>
    </location>
</feature>
<evidence type="ECO:0000256" key="5">
    <source>
        <dbReference type="ARBA" id="ARBA00022737"/>
    </source>
</evidence>
<evidence type="ECO:0000313" key="13">
    <source>
        <dbReference type="RefSeq" id="XP_031555922.1"/>
    </source>
</evidence>
<evidence type="ECO:0000313" key="12">
    <source>
        <dbReference type="Proteomes" id="UP000515163"/>
    </source>
</evidence>
<dbReference type="SMART" id="SM00804">
    <property type="entry name" value="TAP_C"/>
    <property type="match status" value="1"/>
</dbReference>
<dbReference type="InterPro" id="IPR057125">
    <property type="entry name" value="NXF1/2/3/5-like_LRR"/>
</dbReference>
<evidence type="ECO:0000256" key="8">
    <source>
        <dbReference type="ARBA" id="ARBA00023242"/>
    </source>
</evidence>
<dbReference type="SUPFAM" id="SSF52058">
    <property type="entry name" value="L domain-like"/>
    <property type="match status" value="1"/>
</dbReference>
<dbReference type="PROSITE" id="PS51450">
    <property type="entry name" value="LRR"/>
    <property type="match status" value="1"/>
</dbReference>
<dbReference type="Pfam" id="PF03943">
    <property type="entry name" value="TAP_C"/>
    <property type="match status" value="1"/>
</dbReference>
<organism evidence="12 13">
    <name type="scientific">Actinia tenebrosa</name>
    <name type="common">Australian red waratah sea anemone</name>
    <dbReference type="NCBI Taxonomy" id="6105"/>
    <lineage>
        <taxon>Eukaryota</taxon>
        <taxon>Metazoa</taxon>
        <taxon>Cnidaria</taxon>
        <taxon>Anthozoa</taxon>
        <taxon>Hexacorallia</taxon>
        <taxon>Actiniaria</taxon>
        <taxon>Actiniidae</taxon>
        <taxon>Actinia</taxon>
    </lineage>
</organism>
<dbReference type="InterPro" id="IPR001611">
    <property type="entry name" value="Leu-rich_rpt"/>
</dbReference>
<keyword evidence="7" id="KW-0694">RNA-binding</keyword>
<dbReference type="InterPro" id="IPR035979">
    <property type="entry name" value="RBD_domain_sf"/>
</dbReference>